<dbReference type="SMART" id="SM00220">
    <property type="entry name" value="S_TKc"/>
    <property type="match status" value="1"/>
</dbReference>
<evidence type="ECO:0000256" key="6">
    <source>
        <dbReference type="ARBA" id="ARBA00022777"/>
    </source>
</evidence>
<keyword evidence="2" id="KW-0723">Serine/threonine-protein kinase</keyword>
<sequence>MCLVPFWRTRGRAKSAGRQAVANVVEEGGGGGGPGRVEQSLFPAGHKPQKFKLGDVLRWTDDFSAHRLLGIGGLGAVYKACLPDGVRVAVKREKPQSPRNSAQFMAEVELLSNVHHQNLVKLLGYCNEAGERILVHEYMAKGTLRHNLSRKREPPLDWLQRLNIAIGAAGGITYLHAHVHPPIIHHDIKSSNILLNENLVAKVADFALCTSATVGAEATEASVWGTPGYMDPHANGEVSEKLDVYSFGVVLLEIVTAKSPTWRGKHIITEMKRYRDEGRTMALVDPRLRGRYEPQAMEEYVELALRCTDGSGTRPAMIKVWSTLEKIRNSVLKHGSMDDTTSGSHCSPSFAMDTGGPPHEVSLQASPQWMAWASQATSTNRTLLPARRLSATDFSCTQEQGSSQSTSPCMPGGGYSVRPTECGASANGSRESLHMNASAEADGYGGCAVLQTRIAEAGEDLEDTRYDEHELSITVIEMLTEVVAR</sequence>
<dbReference type="FunFam" id="3.30.200.20:FF:000039">
    <property type="entry name" value="receptor-like protein kinase FERONIA"/>
    <property type="match status" value="1"/>
</dbReference>
<keyword evidence="7" id="KW-0067">ATP-binding</keyword>
<dbReference type="Gene3D" id="3.30.200.20">
    <property type="entry name" value="Phosphorylase Kinase, domain 1"/>
    <property type="match status" value="1"/>
</dbReference>
<dbReference type="OrthoDB" id="339325at2759"/>
<dbReference type="InterPro" id="IPR001245">
    <property type="entry name" value="Ser-Thr/Tyr_kinase_cat_dom"/>
</dbReference>
<evidence type="ECO:0000256" key="7">
    <source>
        <dbReference type="ARBA" id="ARBA00022840"/>
    </source>
</evidence>
<keyword evidence="4" id="KW-0812">Transmembrane</keyword>
<keyword evidence="6" id="KW-0418">Kinase</keyword>
<gene>
    <name evidence="11" type="ORF">CBR_g41500</name>
</gene>
<dbReference type="PROSITE" id="PS50011">
    <property type="entry name" value="PROTEIN_KINASE_DOM"/>
    <property type="match status" value="1"/>
</dbReference>
<dbReference type="PROSITE" id="PS00108">
    <property type="entry name" value="PROTEIN_KINASE_ST"/>
    <property type="match status" value="1"/>
</dbReference>
<keyword evidence="3" id="KW-0808">Transferase</keyword>
<dbReference type="GO" id="GO:0005886">
    <property type="term" value="C:plasma membrane"/>
    <property type="evidence" value="ECO:0007669"/>
    <property type="project" value="UniProtKB-SubCell"/>
</dbReference>
<dbReference type="Gramene" id="GBG86507">
    <property type="protein sequence ID" value="GBG86507"/>
    <property type="gene ID" value="CBR_g41500"/>
</dbReference>
<dbReference type="PANTHER" id="PTHR47982">
    <property type="entry name" value="PROLINE-RICH RECEPTOR-LIKE PROTEIN KINASE PERK4"/>
    <property type="match status" value="1"/>
</dbReference>
<reference evidence="11 12" key="1">
    <citation type="journal article" date="2018" name="Cell">
        <title>The Chara Genome: Secondary Complexity and Implications for Plant Terrestrialization.</title>
        <authorList>
            <person name="Nishiyama T."/>
            <person name="Sakayama H."/>
            <person name="Vries J.D."/>
            <person name="Buschmann H."/>
            <person name="Saint-Marcoux D."/>
            <person name="Ullrich K.K."/>
            <person name="Haas F.B."/>
            <person name="Vanderstraeten L."/>
            <person name="Becker D."/>
            <person name="Lang D."/>
            <person name="Vosolsobe S."/>
            <person name="Rombauts S."/>
            <person name="Wilhelmsson P.K.I."/>
            <person name="Janitza P."/>
            <person name="Kern R."/>
            <person name="Heyl A."/>
            <person name="Rumpler F."/>
            <person name="Villalobos L.I.A.C."/>
            <person name="Clay J.M."/>
            <person name="Skokan R."/>
            <person name="Toyoda A."/>
            <person name="Suzuki Y."/>
            <person name="Kagoshima H."/>
            <person name="Schijlen E."/>
            <person name="Tajeshwar N."/>
            <person name="Catarino B."/>
            <person name="Hetherington A.J."/>
            <person name="Saltykova A."/>
            <person name="Bonnot C."/>
            <person name="Breuninger H."/>
            <person name="Symeonidi A."/>
            <person name="Radhakrishnan G.V."/>
            <person name="Van Nieuwerburgh F."/>
            <person name="Deforce D."/>
            <person name="Chang C."/>
            <person name="Karol K.G."/>
            <person name="Hedrich R."/>
            <person name="Ulvskov P."/>
            <person name="Glockner G."/>
            <person name="Delwiche C.F."/>
            <person name="Petrasek J."/>
            <person name="Van de Peer Y."/>
            <person name="Friml J."/>
            <person name="Beilby M."/>
            <person name="Dolan L."/>
            <person name="Kohara Y."/>
            <person name="Sugano S."/>
            <person name="Fujiyama A."/>
            <person name="Delaux P.-M."/>
            <person name="Quint M."/>
            <person name="TheiBen G."/>
            <person name="Hagemann M."/>
            <person name="Harholt J."/>
            <person name="Dunand C."/>
            <person name="Zachgo S."/>
            <person name="Langdale J."/>
            <person name="Maumus F."/>
            <person name="Straeten D.V.D."/>
            <person name="Gould S.B."/>
            <person name="Rensing S.A."/>
        </authorList>
    </citation>
    <scope>NUCLEOTIDE SEQUENCE [LARGE SCALE GENOMIC DNA]</scope>
    <source>
        <strain evidence="11 12">S276</strain>
    </source>
</reference>
<evidence type="ECO:0000313" key="12">
    <source>
        <dbReference type="Proteomes" id="UP000265515"/>
    </source>
</evidence>
<proteinExistence type="predicted"/>
<evidence type="ECO:0000259" key="10">
    <source>
        <dbReference type="PROSITE" id="PS50011"/>
    </source>
</evidence>
<dbReference type="SUPFAM" id="SSF56112">
    <property type="entry name" value="Protein kinase-like (PK-like)"/>
    <property type="match status" value="1"/>
</dbReference>
<evidence type="ECO:0000256" key="8">
    <source>
        <dbReference type="ARBA" id="ARBA00022989"/>
    </source>
</evidence>
<keyword evidence="12" id="KW-1185">Reference proteome</keyword>
<evidence type="ECO:0000256" key="3">
    <source>
        <dbReference type="ARBA" id="ARBA00022679"/>
    </source>
</evidence>
<protein>
    <recommendedName>
        <fullName evidence="10">Protein kinase domain-containing protein</fullName>
    </recommendedName>
</protein>
<dbReference type="InterPro" id="IPR008271">
    <property type="entry name" value="Ser/Thr_kinase_AS"/>
</dbReference>
<dbReference type="InterPro" id="IPR011009">
    <property type="entry name" value="Kinase-like_dom_sf"/>
</dbReference>
<name>A0A388LVZ9_CHABU</name>
<dbReference type="EMBL" id="BFEA01000568">
    <property type="protein sequence ID" value="GBG86507.1"/>
    <property type="molecule type" value="Genomic_DNA"/>
</dbReference>
<dbReference type="GO" id="GO:0004674">
    <property type="term" value="F:protein serine/threonine kinase activity"/>
    <property type="evidence" value="ECO:0007669"/>
    <property type="project" value="UniProtKB-KW"/>
</dbReference>
<comment type="subcellular location">
    <subcellularLocation>
        <location evidence="1">Cell membrane</location>
        <topology evidence="1">Single-pass membrane protein</topology>
    </subcellularLocation>
</comment>
<organism evidence="11 12">
    <name type="scientific">Chara braunii</name>
    <name type="common">Braun's stonewort</name>
    <dbReference type="NCBI Taxonomy" id="69332"/>
    <lineage>
        <taxon>Eukaryota</taxon>
        <taxon>Viridiplantae</taxon>
        <taxon>Streptophyta</taxon>
        <taxon>Charophyceae</taxon>
        <taxon>Charales</taxon>
        <taxon>Characeae</taxon>
        <taxon>Chara</taxon>
    </lineage>
</organism>
<dbReference type="Proteomes" id="UP000265515">
    <property type="component" value="Unassembled WGS sequence"/>
</dbReference>
<dbReference type="STRING" id="69332.A0A388LVZ9"/>
<dbReference type="InterPro" id="IPR000719">
    <property type="entry name" value="Prot_kinase_dom"/>
</dbReference>
<dbReference type="Pfam" id="PF07714">
    <property type="entry name" value="PK_Tyr_Ser-Thr"/>
    <property type="match status" value="1"/>
</dbReference>
<keyword evidence="9" id="KW-0472">Membrane</keyword>
<evidence type="ECO:0000256" key="9">
    <source>
        <dbReference type="ARBA" id="ARBA00023136"/>
    </source>
</evidence>
<keyword evidence="5" id="KW-0547">Nucleotide-binding</keyword>
<evidence type="ECO:0000256" key="2">
    <source>
        <dbReference type="ARBA" id="ARBA00022527"/>
    </source>
</evidence>
<evidence type="ECO:0000256" key="4">
    <source>
        <dbReference type="ARBA" id="ARBA00022692"/>
    </source>
</evidence>
<comment type="caution">
    <text evidence="11">The sequence shown here is derived from an EMBL/GenBank/DDBJ whole genome shotgun (WGS) entry which is preliminary data.</text>
</comment>
<evidence type="ECO:0000256" key="1">
    <source>
        <dbReference type="ARBA" id="ARBA00004162"/>
    </source>
</evidence>
<evidence type="ECO:0000256" key="5">
    <source>
        <dbReference type="ARBA" id="ARBA00022741"/>
    </source>
</evidence>
<dbReference type="PANTHER" id="PTHR47982:SF70">
    <property type="entry name" value="PROTEIN KINASE SUPERFAMILY PROTEIN"/>
    <property type="match status" value="1"/>
</dbReference>
<evidence type="ECO:0000313" key="11">
    <source>
        <dbReference type="EMBL" id="GBG86507.1"/>
    </source>
</evidence>
<feature type="domain" description="Protein kinase" evidence="10">
    <location>
        <begin position="63"/>
        <end position="332"/>
    </location>
</feature>
<accession>A0A388LVZ9</accession>
<keyword evidence="8" id="KW-1133">Transmembrane helix</keyword>
<dbReference type="GO" id="GO:0005524">
    <property type="term" value="F:ATP binding"/>
    <property type="evidence" value="ECO:0007669"/>
    <property type="project" value="UniProtKB-KW"/>
</dbReference>
<dbReference type="InterPro" id="IPR047117">
    <property type="entry name" value="PERK1-13-like"/>
</dbReference>
<dbReference type="Gene3D" id="1.10.510.10">
    <property type="entry name" value="Transferase(Phosphotransferase) domain 1"/>
    <property type="match status" value="1"/>
</dbReference>
<dbReference type="AlphaFoldDB" id="A0A388LVZ9"/>